<keyword evidence="1" id="KW-1133">Transmembrane helix</keyword>
<dbReference type="InterPro" id="IPR032820">
    <property type="entry name" value="ATPase_put"/>
</dbReference>
<sequence length="74" mass="8044">MQNQNRNPFKAMALMSVILSQLVGATLVGVFGGIWLDGQIHTKPLFLVIGLLLGLAAGVYSTIRLVNRYLGDEE</sequence>
<keyword evidence="3" id="KW-1185">Reference proteome</keyword>
<keyword evidence="1" id="KW-0472">Membrane</keyword>
<organism evidence="2 3">
    <name type="scientific">Lottiidibacillus patelloidae</name>
    <dbReference type="NCBI Taxonomy" id="2670334"/>
    <lineage>
        <taxon>Bacteria</taxon>
        <taxon>Bacillati</taxon>
        <taxon>Bacillota</taxon>
        <taxon>Bacilli</taxon>
        <taxon>Bacillales</taxon>
        <taxon>Bacillaceae</taxon>
        <taxon>Lottiidibacillus</taxon>
    </lineage>
</organism>
<feature type="transmembrane region" description="Helical" evidence="1">
    <location>
        <begin position="46"/>
        <end position="66"/>
    </location>
</feature>
<dbReference type="EMBL" id="NPIA01000005">
    <property type="protein sequence ID" value="OZM56791.1"/>
    <property type="molecule type" value="Genomic_DNA"/>
</dbReference>
<reference evidence="3" key="1">
    <citation type="submission" date="2017-08" db="EMBL/GenBank/DDBJ databases">
        <authorList>
            <person name="Huang Z."/>
        </authorList>
    </citation>
    <scope>NUCLEOTIDE SEQUENCE [LARGE SCALE GENOMIC DNA]</scope>
    <source>
        <strain evidence="3">SA5d-4</strain>
    </source>
</reference>
<comment type="caution">
    <text evidence="2">The sequence shown here is derived from an EMBL/GenBank/DDBJ whole genome shotgun (WGS) entry which is preliminary data.</text>
</comment>
<dbReference type="Pfam" id="PF09527">
    <property type="entry name" value="ATPase_gene1"/>
    <property type="match status" value="1"/>
</dbReference>
<keyword evidence="1" id="KW-0812">Transmembrane</keyword>
<evidence type="ECO:0000256" key="1">
    <source>
        <dbReference type="SAM" id="Phobius"/>
    </source>
</evidence>
<name>A0A263BST6_9BACI</name>
<evidence type="ECO:0000313" key="3">
    <source>
        <dbReference type="Proteomes" id="UP000217083"/>
    </source>
</evidence>
<gene>
    <name evidence="2" type="ORF">CIB95_11275</name>
</gene>
<protein>
    <submittedName>
        <fullName evidence="2">Uncharacterized protein</fullName>
    </submittedName>
</protein>
<feature type="transmembrane region" description="Helical" evidence="1">
    <location>
        <begin position="12"/>
        <end position="34"/>
    </location>
</feature>
<dbReference type="Proteomes" id="UP000217083">
    <property type="component" value="Unassembled WGS sequence"/>
</dbReference>
<proteinExistence type="predicted"/>
<accession>A0A263BST6</accession>
<dbReference type="AlphaFoldDB" id="A0A263BST6"/>
<reference evidence="2 3" key="2">
    <citation type="submission" date="2017-09" db="EMBL/GenBank/DDBJ databases">
        <title>Bacillus patelloidae sp. nov., isolated from the intestinal tract of a marine limpet.</title>
        <authorList>
            <person name="Liu R."/>
            <person name="Dong C."/>
            <person name="Shao Z."/>
        </authorList>
    </citation>
    <scope>NUCLEOTIDE SEQUENCE [LARGE SCALE GENOMIC DNA]</scope>
    <source>
        <strain evidence="2 3">SA5d-4</strain>
    </source>
</reference>
<dbReference type="RefSeq" id="WP_094925209.1">
    <property type="nucleotide sequence ID" value="NZ_NPIA01000005.1"/>
</dbReference>
<evidence type="ECO:0000313" key="2">
    <source>
        <dbReference type="EMBL" id="OZM56791.1"/>
    </source>
</evidence>